<keyword evidence="4" id="KW-1185">Reference proteome</keyword>
<dbReference type="EMBL" id="JAVRRG010000019">
    <property type="protein sequence ID" value="KAK5097245.1"/>
    <property type="molecule type" value="Genomic_DNA"/>
</dbReference>
<comment type="caution">
    <text evidence="3">The sequence shown here is derived from an EMBL/GenBank/DDBJ whole genome shotgun (WGS) entry which is preliminary data.</text>
</comment>
<keyword evidence="1" id="KW-1133">Transmembrane helix</keyword>
<feature type="signal peptide" evidence="2">
    <location>
        <begin position="1"/>
        <end position="22"/>
    </location>
</feature>
<evidence type="ECO:0000313" key="3">
    <source>
        <dbReference type="EMBL" id="KAK5097245.1"/>
    </source>
</evidence>
<feature type="transmembrane region" description="Helical" evidence="1">
    <location>
        <begin position="70"/>
        <end position="88"/>
    </location>
</feature>
<keyword evidence="1" id="KW-0812">Transmembrane</keyword>
<keyword evidence="1" id="KW-0472">Membrane</keyword>
<organism evidence="3 4">
    <name type="scientific">Lithohypha guttulata</name>
    <dbReference type="NCBI Taxonomy" id="1690604"/>
    <lineage>
        <taxon>Eukaryota</taxon>
        <taxon>Fungi</taxon>
        <taxon>Dikarya</taxon>
        <taxon>Ascomycota</taxon>
        <taxon>Pezizomycotina</taxon>
        <taxon>Eurotiomycetes</taxon>
        <taxon>Chaetothyriomycetidae</taxon>
        <taxon>Chaetothyriales</taxon>
        <taxon>Trichomeriaceae</taxon>
        <taxon>Lithohypha</taxon>
    </lineage>
</organism>
<feature type="transmembrane region" description="Helical" evidence="1">
    <location>
        <begin position="95"/>
        <end position="119"/>
    </location>
</feature>
<feature type="transmembrane region" description="Helical" evidence="1">
    <location>
        <begin position="171"/>
        <end position="192"/>
    </location>
</feature>
<evidence type="ECO:0000313" key="4">
    <source>
        <dbReference type="Proteomes" id="UP001345013"/>
    </source>
</evidence>
<evidence type="ECO:0000256" key="2">
    <source>
        <dbReference type="SAM" id="SignalP"/>
    </source>
</evidence>
<feature type="transmembrane region" description="Helical" evidence="1">
    <location>
        <begin position="139"/>
        <end position="159"/>
    </location>
</feature>
<sequence>MYQGHFAAALLIKALVGPSIPAWPILFGSSILDIIGGLDGFLGLSIIQPDKNAGPYMYSNFVFIDWEHSVLMMLVWSCIFGWVGCHILRGFSKEAAMLGAASSVVHWLMDTLVIAPSGLTLYPHGTYHFGLGLYEKYPMGSWIGENALVAVLSHIAYRIMKERTGADISTALILLAVLSMLMSPWTSPLLLVAHMHEWGWLDGILGAVQMAGFWTAYIVPATIFSKIVDGAERRVTGSLKKS</sequence>
<name>A0ABR0KI93_9EURO</name>
<protein>
    <recommendedName>
        <fullName evidence="5">Metal-dependent hydrolase</fullName>
    </recommendedName>
</protein>
<reference evidence="3 4" key="1">
    <citation type="submission" date="2023-08" db="EMBL/GenBank/DDBJ databases">
        <title>Black Yeasts Isolated from many extreme environments.</title>
        <authorList>
            <person name="Coleine C."/>
            <person name="Stajich J.E."/>
            <person name="Selbmann L."/>
        </authorList>
    </citation>
    <scope>NUCLEOTIDE SEQUENCE [LARGE SCALE GENOMIC DNA]</scope>
    <source>
        <strain evidence="3 4">CCFEE 5885</strain>
    </source>
</reference>
<feature type="transmembrane region" description="Helical" evidence="1">
    <location>
        <begin position="204"/>
        <end position="224"/>
    </location>
</feature>
<evidence type="ECO:0000256" key="1">
    <source>
        <dbReference type="SAM" id="Phobius"/>
    </source>
</evidence>
<proteinExistence type="predicted"/>
<dbReference type="Proteomes" id="UP001345013">
    <property type="component" value="Unassembled WGS sequence"/>
</dbReference>
<feature type="chain" id="PRO_5045595066" description="Metal-dependent hydrolase" evidence="2">
    <location>
        <begin position="23"/>
        <end position="242"/>
    </location>
</feature>
<evidence type="ECO:0008006" key="5">
    <source>
        <dbReference type="Google" id="ProtNLM"/>
    </source>
</evidence>
<accession>A0ABR0KI93</accession>
<keyword evidence="2" id="KW-0732">Signal</keyword>
<gene>
    <name evidence="3" type="ORF">LTR24_002292</name>
</gene>